<dbReference type="InterPro" id="IPR005119">
    <property type="entry name" value="LysR_subst-bd"/>
</dbReference>
<dbReference type="Gene3D" id="3.40.190.290">
    <property type="match status" value="1"/>
</dbReference>
<name>A0A7V1GEC6_9GAMM</name>
<evidence type="ECO:0000313" key="3">
    <source>
        <dbReference type="EMBL" id="HEA16344.1"/>
    </source>
</evidence>
<dbReference type="RefSeq" id="WP_304181395.1">
    <property type="nucleotide sequence ID" value="NZ_DRGM01000082.1"/>
</dbReference>
<comment type="caution">
    <text evidence="3">The sequence shown here is derived from an EMBL/GenBank/DDBJ whole genome shotgun (WGS) entry which is preliminary data.</text>
</comment>
<accession>A0A7V1GEC6</accession>
<dbReference type="SUPFAM" id="SSF53850">
    <property type="entry name" value="Periplasmic binding protein-like II"/>
    <property type="match status" value="1"/>
</dbReference>
<organism evidence="3">
    <name type="scientific">Pseudoalteromonas prydzensis</name>
    <dbReference type="NCBI Taxonomy" id="182141"/>
    <lineage>
        <taxon>Bacteria</taxon>
        <taxon>Pseudomonadati</taxon>
        <taxon>Pseudomonadota</taxon>
        <taxon>Gammaproteobacteria</taxon>
        <taxon>Alteromonadales</taxon>
        <taxon>Pseudoalteromonadaceae</taxon>
        <taxon>Pseudoalteromonas</taxon>
    </lineage>
</organism>
<gene>
    <name evidence="3" type="ORF">ENH88_07835</name>
</gene>
<sequence>MSRIPHNQYITLVPIWQTVNNTPPPRSLDELSKVPCITILQGMPWRFKQQQAVQVKSSFKVNSGNMAKAAALKGLGYAILPIHACQEDINNGSLINIKLDHEPEDLVLYAFYAGRKYPLEKVKVFLEFLKSKCIELM</sequence>
<evidence type="ECO:0000256" key="1">
    <source>
        <dbReference type="ARBA" id="ARBA00009437"/>
    </source>
</evidence>
<reference evidence="3" key="1">
    <citation type="journal article" date="2020" name="mSystems">
        <title>Genome- and Community-Level Interaction Insights into Carbon Utilization and Element Cycling Functions of Hydrothermarchaeota in Hydrothermal Sediment.</title>
        <authorList>
            <person name="Zhou Z."/>
            <person name="Liu Y."/>
            <person name="Xu W."/>
            <person name="Pan J."/>
            <person name="Luo Z.H."/>
            <person name="Li M."/>
        </authorList>
    </citation>
    <scope>NUCLEOTIDE SEQUENCE [LARGE SCALE GENOMIC DNA]</scope>
    <source>
        <strain evidence="3">HyVt-346</strain>
    </source>
</reference>
<dbReference type="InterPro" id="IPR058163">
    <property type="entry name" value="LysR-type_TF_proteobact-type"/>
</dbReference>
<dbReference type="PANTHER" id="PTHR30537:SF5">
    <property type="entry name" value="HTH-TYPE TRANSCRIPTIONAL ACTIVATOR TTDR-RELATED"/>
    <property type="match status" value="1"/>
</dbReference>
<evidence type="ECO:0000259" key="2">
    <source>
        <dbReference type="Pfam" id="PF03466"/>
    </source>
</evidence>
<dbReference type="PANTHER" id="PTHR30537">
    <property type="entry name" value="HTH-TYPE TRANSCRIPTIONAL REGULATOR"/>
    <property type="match status" value="1"/>
</dbReference>
<feature type="domain" description="LysR substrate-binding" evidence="2">
    <location>
        <begin position="24"/>
        <end position="132"/>
    </location>
</feature>
<dbReference type="Proteomes" id="UP000886188">
    <property type="component" value="Unassembled WGS sequence"/>
</dbReference>
<dbReference type="EMBL" id="DRGM01000082">
    <property type="protein sequence ID" value="HEA16344.1"/>
    <property type="molecule type" value="Genomic_DNA"/>
</dbReference>
<dbReference type="Pfam" id="PF03466">
    <property type="entry name" value="LysR_substrate"/>
    <property type="match status" value="1"/>
</dbReference>
<proteinExistence type="inferred from homology"/>
<comment type="similarity">
    <text evidence="1">Belongs to the LysR transcriptional regulatory family.</text>
</comment>
<dbReference type="AlphaFoldDB" id="A0A7V1GEC6"/>
<protein>
    <recommendedName>
        <fullName evidence="2">LysR substrate-binding domain-containing protein</fullName>
    </recommendedName>
</protein>